<dbReference type="SUPFAM" id="SSF51395">
    <property type="entry name" value="FMN-linked oxidoreductases"/>
    <property type="match status" value="1"/>
</dbReference>
<dbReference type="InterPro" id="IPR035587">
    <property type="entry name" value="DUS-like_FMN-bd"/>
</dbReference>
<dbReference type="CDD" id="cd02801">
    <property type="entry name" value="DUS_like_FMN"/>
    <property type="match status" value="1"/>
</dbReference>
<dbReference type="RefSeq" id="WP_161840052.1">
    <property type="nucleotide sequence ID" value="NZ_CP048000.1"/>
</dbReference>
<feature type="binding site" evidence="9">
    <location>
        <begin position="218"/>
        <end position="219"/>
    </location>
    <ligand>
        <name>FMN</name>
        <dbReference type="ChEBI" id="CHEBI:58210"/>
    </ligand>
</feature>
<dbReference type="InterPro" id="IPR018517">
    <property type="entry name" value="tRNA_hU_synthase_CS"/>
</dbReference>
<evidence type="ECO:0000256" key="1">
    <source>
        <dbReference type="ARBA" id="ARBA00001917"/>
    </source>
</evidence>
<feature type="binding site" evidence="9">
    <location>
        <position position="133"/>
    </location>
    <ligand>
        <name>FMN</name>
        <dbReference type="ChEBI" id="CHEBI:58210"/>
    </ligand>
</feature>
<name>A0A6P1TTF8_9FIRM</name>
<evidence type="ECO:0000256" key="9">
    <source>
        <dbReference type="PIRSR" id="PIRSR006621-2"/>
    </source>
</evidence>
<comment type="similarity">
    <text evidence="7">Belongs to the dus family.</text>
</comment>
<dbReference type="PIRSF" id="PIRSF006621">
    <property type="entry name" value="Dus"/>
    <property type="match status" value="1"/>
</dbReference>
<keyword evidence="9" id="KW-0547">Nucleotide-binding</keyword>
<dbReference type="PANTHER" id="PTHR45846:SF1">
    <property type="entry name" value="TRNA-DIHYDROURIDINE(47) SYNTHASE [NAD(P)(+)]-LIKE"/>
    <property type="match status" value="1"/>
</dbReference>
<comment type="cofactor">
    <cofactor evidence="1 7 9">
        <name>FMN</name>
        <dbReference type="ChEBI" id="CHEBI:58210"/>
    </cofactor>
</comment>
<dbReference type="Gene3D" id="3.20.20.70">
    <property type="entry name" value="Aldolase class I"/>
    <property type="match status" value="1"/>
</dbReference>
<dbReference type="KEGG" id="anr:Ana3638_22665"/>
<proteinExistence type="inferred from homology"/>
<keyword evidence="3 7" id="KW-0288">FMN</keyword>
<keyword evidence="5" id="KW-0521">NADP</keyword>
<evidence type="ECO:0000259" key="10">
    <source>
        <dbReference type="Pfam" id="PF01207"/>
    </source>
</evidence>
<feature type="binding site" evidence="9">
    <location>
        <position position="64"/>
    </location>
    <ligand>
        <name>FMN</name>
        <dbReference type="ChEBI" id="CHEBI:58210"/>
    </ligand>
</feature>
<dbReference type="Proteomes" id="UP000464314">
    <property type="component" value="Chromosome"/>
</dbReference>
<sequence length="318" mass="37170">MKFYFAPMEGLTGYIYRNAHQEYFGHIDKYFSPFIVPNQNDKFKSREIKDILPENNQGLVLVPQILTNKAKDFINTSTKLKELGYNEINLNLGCPSGTVVSKGKGAGFLAKKEELNKFLDEIFSLSITKISVKTRIGKDNPDEFYELIEIFNQYPMEELIIHPRVQTDFYKNKPNLKIFKDAINLSKNPLCYNGNLFTVNDVKTFARDFPDIDTFMFGRGLLVNPCLTGKITGSGRLDNKILKDFHDKIYEDYKRILFGDRNVLFKMKEIWFYMITMFPNNIKYAKKIKKSERLQDYEEAVSSLFKEQDIIEDYKVEF</sequence>
<dbReference type="Pfam" id="PF01207">
    <property type="entry name" value="Dus"/>
    <property type="match status" value="1"/>
</dbReference>
<dbReference type="InterPro" id="IPR001269">
    <property type="entry name" value="DUS_fam"/>
</dbReference>
<dbReference type="EC" id="1.3.1.-" evidence="7"/>
<evidence type="ECO:0000256" key="2">
    <source>
        <dbReference type="ARBA" id="ARBA00022630"/>
    </source>
</evidence>
<dbReference type="PANTHER" id="PTHR45846">
    <property type="entry name" value="TRNA-DIHYDROURIDINE(47) SYNTHASE [NAD(P)(+)]-LIKE"/>
    <property type="match status" value="1"/>
</dbReference>
<evidence type="ECO:0000256" key="5">
    <source>
        <dbReference type="ARBA" id="ARBA00022857"/>
    </source>
</evidence>
<feature type="active site" description="Proton donor" evidence="8">
    <location>
        <position position="94"/>
    </location>
</feature>
<feature type="domain" description="DUS-like FMN-binding" evidence="10">
    <location>
        <begin position="5"/>
        <end position="304"/>
    </location>
</feature>
<feature type="binding site" evidence="9">
    <location>
        <position position="162"/>
    </location>
    <ligand>
        <name>FMN</name>
        <dbReference type="ChEBI" id="CHEBI:58210"/>
    </ligand>
</feature>
<evidence type="ECO:0000256" key="3">
    <source>
        <dbReference type="ARBA" id="ARBA00022643"/>
    </source>
</evidence>
<dbReference type="GO" id="GO:0050660">
    <property type="term" value="F:flavin adenine dinucleotide binding"/>
    <property type="evidence" value="ECO:0007669"/>
    <property type="project" value="InterPro"/>
</dbReference>
<organism evidence="11 12">
    <name type="scientific">Anaerocolumna sedimenticola</name>
    <dbReference type="NCBI Taxonomy" id="2696063"/>
    <lineage>
        <taxon>Bacteria</taxon>
        <taxon>Bacillati</taxon>
        <taxon>Bacillota</taxon>
        <taxon>Clostridia</taxon>
        <taxon>Lachnospirales</taxon>
        <taxon>Lachnospiraceae</taxon>
        <taxon>Anaerocolumna</taxon>
    </lineage>
</organism>
<dbReference type="EMBL" id="CP048000">
    <property type="protein sequence ID" value="QHQ63231.1"/>
    <property type="molecule type" value="Genomic_DNA"/>
</dbReference>
<evidence type="ECO:0000313" key="12">
    <source>
        <dbReference type="Proteomes" id="UP000464314"/>
    </source>
</evidence>
<keyword evidence="4 7" id="KW-0819">tRNA processing</keyword>
<dbReference type="PROSITE" id="PS01136">
    <property type="entry name" value="UPF0034"/>
    <property type="match status" value="1"/>
</dbReference>
<protein>
    <recommendedName>
        <fullName evidence="7">tRNA-dihydrouridine synthase</fullName>
        <ecNumber evidence="7">1.3.1.-</ecNumber>
    </recommendedName>
</protein>
<evidence type="ECO:0000256" key="7">
    <source>
        <dbReference type="PIRNR" id="PIRNR006621"/>
    </source>
</evidence>
<evidence type="ECO:0000256" key="6">
    <source>
        <dbReference type="ARBA" id="ARBA00023002"/>
    </source>
</evidence>
<evidence type="ECO:0000313" key="11">
    <source>
        <dbReference type="EMBL" id="QHQ63231.1"/>
    </source>
</evidence>
<keyword evidence="12" id="KW-1185">Reference proteome</keyword>
<gene>
    <name evidence="11" type="ORF">Ana3638_22665</name>
</gene>
<reference evidence="11 12" key="1">
    <citation type="submission" date="2020-01" db="EMBL/GenBank/DDBJ databases">
        <title>Genome analysis of Anaerocolumna sp. CBA3638.</title>
        <authorList>
            <person name="Kim J."/>
            <person name="Roh S.W."/>
        </authorList>
    </citation>
    <scope>NUCLEOTIDE SEQUENCE [LARGE SCALE GENOMIC DNA]</scope>
    <source>
        <strain evidence="11 12">CBA3638</strain>
    </source>
</reference>
<accession>A0A6P1TTF8</accession>
<evidence type="ECO:0000256" key="4">
    <source>
        <dbReference type="ARBA" id="ARBA00022694"/>
    </source>
</evidence>
<dbReference type="GO" id="GO:0003723">
    <property type="term" value="F:RNA binding"/>
    <property type="evidence" value="ECO:0007669"/>
    <property type="project" value="TreeGrafter"/>
</dbReference>
<comment type="function">
    <text evidence="7">Catalyzes the synthesis of 5,6-dihydrouridine (D), a modified base found in the D-loop of most tRNAs, via the reduction of the C5-C6 double bond in target uridines.</text>
</comment>
<evidence type="ECO:0000256" key="8">
    <source>
        <dbReference type="PIRSR" id="PIRSR006621-1"/>
    </source>
</evidence>
<keyword evidence="6 7" id="KW-0560">Oxidoreductase</keyword>
<dbReference type="InterPro" id="IPR013785">
    <property type="entry name" value="Aldolase_TIM"/>
</dbReference>
<dbReference type="GO" id="GO:0017150">
    <property type="term" value="F:tRNA dihydrouridine synthase activity"/>
    <property type="evidence" value="ECO:0007669"/>
    <property type="project" value="InterPro"/>
</dbReference>
<dbReference type="AlphaFoldDB" id="A0A6P1TTF8"/>
<keyword evidence="2 7" id="KW-0285">Flavoprotein</keyword>